<keyword evidence="1" id="KW-0614">Plasmid</keyword>
<gene>
    <name evidence="1" type="ORF">CUJ84_pRLN3000557</name>
</gene>
<proteinExistence type="predicted"/>
<protein>
    <submittedName>
        <fullName evidence="1">Uncharacterized protein</fullName>
    </submittedName>
</protein>
<sequence>MIEMLDKPEHIAFRITERIEPSTPFMRDDDDFTATAKLDRPPGAFLDVDGEARLFENGRATDPFAERFYVSSLHFISDRPAIGPRCPSLPVVSRTLPPAAKSKGCKGAAGNCRIMQ</sequence>
<organism evidence="1 2">
    <name type="scientific">Rhizobium leguminosarum</name>
    <dbReference type="NCBI Taxonomy" id="384"/>
    <lineage>
        <taxon>Bacteria</taxon>
        <taxon>Pseudomonadati</taxon>
        <taxon>Pseudomonadota</taxon>
        <taxon>Alphaproteobacteria</taxon>
        <taxon>Hyphomicrobiales</taxon>
        <taxon>Rhizobiaceae</taxon>
        <taxon>Rhizobium/Agrobacterium group</taxon>
        <taxon>Rhizobium</taxon>
    </lineage>
</organism>
<evidence type="ECO:0000313" key="2">
    <source>
        <dbReference type="Proteomes" id="UP000238523"/>
    </source>
</evidence>
<accession>A0A2K9ZHF3</accession>
<evidence type="ECO:0000313" key="1">
    <source>
        <dbReference type="EMBL" id="AUW47665.1"/>
    </source>
</evidence>
<reference evidence="1 2" key="1">
    <citation type="submission" date="2017-11" db="EMBL/GenBank/DDBJ databases">
        <title>Complete genome of Rhizobium leguminosarum Norway, an ineffective micro-symbiont.</title>
        <authorList>
            <person name="Hoffrichter A."/>
            <person name="Liang J."/>
            <person name="Brachmann A."/>
            <person name="Marin M."/>
        </authorList>
    </citation>
    <scope>NUCLEOTIDE SEQUENCE [LARGE SCALE GENOMIC DNA]</scope>
    <source>
        <strain evidence="1 2">Norway</strain>
        <plasmid evidence="2">Plasmid prln3</plasmid>
    </source>
</reference>
<dbReference type="EMBL" id="CP025015">
    <property type="protein sequence ID" value="AUW47665.1"/>
    <property type="molecule type" value="Genomic_DNA"/>
</dbReference>
<dbReference type="AlphaFoldDB" id="A0A2K9ZHF3"/>
<name>A0A2K9ZHF3_RHILE</name>
<dbReference type="Proteomes" id="UP000238523">
    <property type="component" value="Plasmid pRLN3"/>
</dbReference>
<geneLocation type="plasmid" evidence="2">
    <name>prln3</name>
</geneLocation>